<keyword evidence="2" id="KW-0067">ATP-binding</keyword>
<dbReference type="Pfam" id="PF03457">
    <property type="entry name" value="HA"/>
    <property type="match status" value="1"/>
</dbReference>
<dbReference type="SUPFAM" id="SSF52540">
    <property type="entry name" value="P-loop containing nucleoside triphosphate hydrolases"/>
    <property type="match status" value="1"/>
</dbReference>
<protein>
    <submittedName>
        <fullName evidence="4">DEAD/DEAH box helicase family protein</fullName>
    </submittedName>
</protein>
<accession>A0A8I0A4B1</accession>
<sequence length="838" mass="99496">MMKELLDQLKELIINKEYSKIKLMLEITDKYIKGKLFEEFLAMLFQGNGFIATIKGGAFDGGADILLSYPSNPNKIVWIVQAKNYLNPLNNSDIIAELKKFEKKASKEYNCRQFMIISLNGYIENIRLFNKTNMSLEDFKFLQVLIDNYSEEQNRDILLPDLKPHNRYTYKEVKAILENEKRVAVSNATGTGKSFIILQMLFDYLDRKSILIAPSKEIIMQLKNIAPWCVKSCKFYTYSKLAAMDRSGKLNDINVELILLDELHRAGAETWGKAVKKIIDKNKETSIVGFSATPIRFLDNNRDMIEELLQGNCVTPLSLSDAIVRKVLPNPVYVSAIYNLDKEIKKRMEQMEEEIITKEDKKRYIKELEEYKKIWQKENNIPNIIKKHLPYGHNIKFIVFCENNFHLIKMIPKVNDWFKKAFPICKNIKSYTITSQSNNVKNTINDFQEDNNQHEIKLLFAISKLNEGLHLKNISGIMMLRNTRSPVVYYQQLGRCLTSENVDNHPIIFDFVDNIDNLELINFKRDLMKSAEENNKYRASLGLCEERINFALYEEHEDVISKFRNIEKKITYNWYDNFNYLVKFYEVNGHIEVPKDKVNERLYKWCALQRSLYNKQVLNEEFVQCLEAIDFKWDLRLEKWKENLKSYHNILESKYHSNILYYEIVNESYYIPIYQFEGLSMEEEKIIKWFYRQINIFKKDEMEESKKNIFISELRNIEKYVENKWLKSIWKIKSFYNFMKNEYKIDCNKFKIAPEKDELKEQICLEFNNKSIIENTIDKNLPKSSVRSKVNLKEKEEMHFVAAFIKENMYLESMEGYIDHLNYIYYKKLLEVLNNVPS</sequence>
<gene>
    <name evidence="4" type="ORF">H8R92_04595</name>
</gene>
<organism evidence="4 5">
    <name type="scientific">Clostridium lentum</name>
    <dbReference type="NCBI Taxonomy" id="2763037"/>
    <lineage>
        <taxon>Bacteria</taxon>
        <taxon>Bacillati</taxon>
        <taxon>Bacillota</taxon>
        <taxon>Clostridia</taxon>
        <taxon>Eubacteriales</taxon>
        <taxon>Clostridiaceae</taxon>
        <taxon>Clostridium</taxon>
    </lineage>
</organism>
<reference evidence="4" key="1">
    <citation type="submission" date="2020-08" db="EMBL/GenBank/DDBJ databases">
        <title>Genome public.</title>
        <authorList>
            <person name="Liu C."/>
            <person name="Sun Q."/>
        </authorList>
    </citation>
    <scope>NUCLEOTIDE SEQUENCE</scope>
    <source>
        <strain evidence="4">NSJ-42</strain>
    </source>
</reference>
<dbReference type="RefSeq" id="WP_186834825.1">
    <property type="nucleotide sequence ID" value="NZ_JACOOQ010000005.1"/>
</dbReference>
<dbReference type="Pfam" id="PF00271">
    <property type="entry name" value="Helicase_C"/>
    <property type="match status" value="1"/>
</dbReference>
<keyword evidence="5" id="KW-1185">Reference proteome</keyword>
<dbReference type="Gene3D" id="6.10.140.530">
    <property type="match status" value="1"/>
</dbReference>
<proteinExistence type="predicted"/>
<dbReference type="GO" id="GO:0005829">
    <property type="term" value="C:cytosol"/>
    <property type="evidence" value="ECO:0007669"/>
    <property type="project" value="TreeGrafter"/>
</dbReference>
<dbReference type="InterPro" id="IPR050742">
    <property type="entry name" value="Helicase_Restrict-Modif_Enz"/>
</dbReference>
<keyword evidence="1" id="KW-0547">Nucleotide-binding</keyword>
<name>A0A8I0A4B1_9CLOT</name>
<dbReference type="InterPro" id="IPR001650">
    <property type="entry name" value="Helicase_C-like"/>
</dbReference>
<comment type="caution">
    <text evidence="4">The sequence shown here is derived from an EMBL/GenBank/DDBJ whole genome shotgun (WGS) entry which is preliminary data.</text>
</comment>
<evidence type="ECO:0000256" key="2">
    <source>
        <dbReference type="ARBA" id="ARBA00022840"/>
    </source>
</evidence>
<dbReference type="InterPro" id="IPR007560">
    <property type="entry name" value="Restrct_endonuc_IV_Mrr"/>
</dbReference>
<dbReference type="GO" id="GO:0005524">
    <property type="term" value="F:ATP binding"/>
    <property type="evidence" value="ECO:0007669"/>
    <property type="project" value="UniProtKB-KW"/>
</dbReference>
<dbReference type="PANTHER" id="PTHR47396">
    <property type="entry name" value="TYPE I RESTRICTION ENZYME ECOKI R PROTEIN"/>
    <property type="match status" value="1"/>
</dbReference>
<dbReference type="InterPro" id="IPR011335">
    <property type="entry name" value="Restrct_endonuc-II-like"/>
</dbReference>
<dbReference type="EMBL" id="JACOOQ010000005">
    <property type="protein sequence ID" value="MBC5639718.1"/>
    <property type="molecule type" value="Genomic_DNA"/>
</dbReference>
<dbReference type="Pfam" id="PF04471">
    <property type="entry name" value="Mrr_cat"/>
    <property type="match status" value="1"/>
</dbReference>
<dbReference type="Gene3D" id="3.40.50.300">
    <property type="entry name" value="P-loop containing nucleotide triphosphate hydrolases"/>
    <property type="match status" value="2"/>
</dbReference>
<evidence type="ECO:0000313" key="4">
    <source>
        <dbReference type="EMBL" id="MBC5639718.1"/>
    </source>
</evidence>
<feature type="domain" description="Helicase ATP-binding" evidence="3">
    <location>
        <begin position="174"/>
        <end position="312"/>
    </location>
</feature>
<dbReference type="GO" id="GO:0003677">
    <property type="term" value="F:DNA binding"/>
    <property type="evidence" value="ECO:0007669"/>
    <property type="project" value="InterPro"/>
</dbReference>
<keyword evidence="4" id="KW-0347">Helicase</keyword>
<dbReference type="InterPro" id="IPR005114">
    <property type="entry name" value="Helicase_assoc"/>
</dbReference>
<dbReference type="GO" id="GO:0009307">
    <property type="term" value="P:DNA restriction-modification system"/>
    <property type="evidence" value="ECO:0007669"/>
    <property type="project" value="InterPro"/>
</dbReference>
<dbReference type="AlphaFoldDB" id="A0A8I0A4B1"/>
<keyword evidence="4" id="KW-0378">Hydrolase</keyword>
<evidence type="ECO:0000313" key="5">
    <source>
        <dbReference type="Proteomes" id="UP000662088"/>
    </source>
</evidence>
<dbReference type="SMART" id="SM00487">
    <property type="entry name" value="DEXDc"/>
    <property type="match status" value="1"/>
</dbReference>
<dbReference type="InterPro" id="IPR011545">
    <property type="entry name" value="DEAD/DEAH_box_helicase_dom"/>
</dbReference>
<dbReference type="GO" id="GO:0004386">
    <property type="term" value="F:helicase activity"/>
    <property type="evidence" value="ECO:0007669"/>
    <property type="project" value="UniProtKB-KW"/>
</dbReference>
<dbReference type="GO" id="GO:0004519">
    <property type="term" value="F:endonuclease activity"/>
    <property type="evidence" value="ECO:0007669"/>
    <property type="project" value="InterPro"/>
</dbReference>
<dbReference type="SUPFAM" id="SSF52980">
    <property type="entry name" value="Restriction endonuclease-like"/>
    <property type="match status" value="1"/>
</dbReference>
<dbReference type="InterPro" id="IPR014001">
    <property type="entry name" value="Helicase_ATP-bd"/>
</dbReference>
<dbReference type="InterPro" id="IPR027417">
    <property type="entry name" value="P-loop_NTPase"/>
</dbReference>
<evidence type="ECO:0000256" key="1">
    <source>
        <dbReference type="ARBA" id="ARBA00022741"/>
    </source>
</evidence>
<evidence type="ECO:0000259" key="3">
    <source>
        <dbReference type="PROSITE" id="PS51192"/>
    </source>
</evidence>
<dbReference type="Proteomes" id="UP000662088">
    <property type="component" value="Unassembled WGS sequence"/>
</dbReference>
<dbReference type="Pfam" id="PF00270">
    <property type="entry name" value="DEAD"/>
    <property type="match status" value="1"/>
</dbReference>
<dbReference type="PROSITE" id="PS51192">
    <property type="entry name" value="HELICASE_ATP_BIND_1"/>
    <property type="match status" value="1"/>
</dbReference>
<dbReference type="PANTHER" id="PTHR47396:SF1">
    <property type="entry name" value="ATP-DEPENDENT HELICASE IRC3-RELATED"/>
    <property type="match status" value="1"/>
</dbReference>